<dbReference type="RefSeq" id="XP_020450995.1">
    <property type="nucleotide sequence ID" value="XM_020595339.1"/>
</dbReference>
<dbReference type="SUPFAM" id="SSF48726">
    <property type="entry name" value="Immunoglobulin"/>
    <property type="match status" value="3"/>
</dbReference>
<dbReference type="PANTHER" id="PTHR15360:SF2">
    <property type="entry name" value="PLATELET-DERIVED GROWTH FACTOR RECEPTOR-LIKE PROTEIN"/>
    <property type="match status" value="1"/>
</dbReference>
<evidence type="ECO:0000256" key="3">
    <source>
        <dbReference type="SAM" id="MobiDB-lite"/>
    </source>
</evidence>
<evidence type="ECO:0000259" key="5">
    <source>
        <dbReference type="PROSITE" id="PS50835"/>
    </source>
</evidence>
<dbReference type="SMART" id="SM00409">
    <property type="entry name" value="IG"/>
    <property type="match status" value="3"/>
</dbReference>
<dbReference type="KEGG" id="malb:109957444"/>
<evidence type="ECO:0000313" key="7">
    <source>
        <dbReference type="Proteomes" id="UP000261600"/>
    </source>
</evidence>
<dbReference type="InterPro" id="IPR007110">
    <property type="entry name" value="Ig-like_dom"/>
</dbReference>
<feature type="domain" description="Ig-like" evidence="5">
    <location>
        <begin position="281"/>
        <end position="383"/>
    </location>
</feature>
<dbReference type="Pfam" id="PF13927">
    <property type="entry name" value="Ig_3"/>
    <property type="match status" value="1"/>
</dbReference>
<dbReference type="InterPro" id="IPR013783">
    <property type="entry name" value="Ig-like_fold"/>
</dbReference>
<sequence length="391" mass="43392">MPLVNLSGSKGRLVLSTLLICAIVFESAYCQKDVKEQRNTLGRKPMQSKPTGKSINKGSRAVTAKPKIHVAAQRQTFLTQVLNRRTFKKVGETISVQAGDTLELRCRGKPVQWSVPSYLEEEDDGRLRMVQHERYGVLTLLNTTAADTGEYTCYPMYCDDTNCRKDYDKAVKVFVFFPDPQELFVPSSDYYKVIQLRTNWPTVLPCQVTSPEAKVTLHREFPPVEVAVDGTEISFNVKKGFVIHRPRPYHTGALYCVASLGNLRQSSTKYMLIYVNYPMAPPAPVIQASSSSLVVGENLHVSCTVVGEQDVAVEFTWEYPGQQIGRPPYTQESISSVGGGAARQRSQSVLLVDEVRDVDQGTYTCTAQNLQGATSVSTSVKVVPKAKPRKP</sequence>
<evidence type="ECO:0000313" key="6">
    <source>
        <dbReference type="Ensembl" id="ENSMALP00000005838.1"/>
    </source>
</evidence>
<keyword evidence="7" id="KW-1185">Reference proteome</keyword>
<dbReference type="InterPro" id="IPR003598">
    <property type="entry name" value="Ig_sub2"/>
</dbReference>
<dbReference type="InterPro" id="IPR042495">
    <property type="entry name" value="PDGFRL"/>
</dbReference>
<dbReference type="AlphaFoldDB" id="A0A3Q3ILU4"/>
<dbReference type="OrthoDB" id="9864753at2759"/>
<name>A0A3Q3ILU4_MONAL</name>
<dbReference type="Pfam" id="PF21339">
    <property type="entry name" value="VEGFR-1-like_Ig-like"/>
    <property type="match status" value="1"/>
</dbReference>
<organism evidence="6 7">
    <name type="scientific">Monopterus albus</name>
    <name type="common">Swamp eel</name>
    <dbReference type="NCBI Taxonomy" id="43700"/>
    <lineage>
        <taxon>Eukaryota</taxon>
        <taxon>Metazoa</taxon>
        <taxon>Chordata</taxon>
        <taxon>Craniata</taxon>
        <taxon>Vertebrata</taxon>
        <taxon>Euteleostomi</taxon>
        <taxon>Actinopterygii</taxon>
        <taxon>Neopterygii</taxon>
        <taxon>Teleostei</taxon>
        <taxon>Neoteleostei</taxon>
        <taxon>Acanthomorphata</taxon>
        <taxon>Anabantaria</taxon>
        <taxon>Synbranchiformes</taxon>
        <taxon>Synbranchidae</taxon>
        <taxon>Monopterus</taxon>
    </lineage>
</organism>
<feature type="signal peptide" evidence="4">
    <location>
        <begin position="1"/>
        <end position="30"/>
    </location>
</feature>
<dbReference type="STRING" id="43700.ENSMALP00000005838"/>
<dbReference type="PANTHER" id="PTHR15360">
    <property type="entry name" value="PLATELET-DERIVED GROWTH FACTOR RECEPTOR LIKE"/>
    <property type="match status" value="1"/>
</dbReference>
<feature type="chain" id="PRO_5018620859" description="Platelet-derived growth factor receptor-like protein" evidence="4">
    <location>
        <begin position="31"/>
        <end position="391"/>
    </location>
</feature>
<dbReference type="Gene3D" id="2.60.40.10">
    <property type="entry name" value="Immunoglobulins"/>
    <property type="match status" value="3"/>
</dbReference>
<dbReference type="PROSITE" id="PS50835">
    <property type="entry name" value="IG_LIKE"/>
    <property type="match status" value="2"/>
</dbReference>
<keyword evidence="4" id="KW-0732">Signal</keyword>
<comment type="subunit">
    <text evidence="1">Forms a complex composed of PDGFRL, TNK2 and GRB2.</text>
</comment>
<reference evidence="6" key="2">
    <citation type="submission" date="2025-09" db="UniProtKB">
        <authorList>
            <consortium name="Ensembl"/>
        </authorList>
    </citation>
    <scope>IDENTIFICATION</scope>
</reference>
<dbReference type="SMART" id="SM00408">
    <property type="entry name" value="IGc2"/>
    <property type="match status" value="2"/>
</dbReference>
<dbReference type="Ensembl" id="ENSMALT00000005970.1">
    <property type="protein sequence ID" value="ENSMALP00000005838.1"/>
    <property type="gene ID" value="ENSMALG00000004183.1"/>
</dbReference>
<evidence type="ECO:0000256" key="2">
    <source>
        <dbReference type="ARBA" id="ARBA00019671"/>
    </source>
</evidence>
<dbReference type="InterPro" id="IPR036179">
    <property type="entry name" value="Ig-like_dom_sf"/>
</dbReference>
<dbReference type="InterPro" id="IPR003599">
    <property type="entry name" value="Ig_sub"/>
</dbReference>
<evidence type="ECO:0000256" key="4">
    <source>
        <dbReference type="SAM" id="SignalP"/>
    </source>
</evidence>
<protein>
    <recommendedName>
        <fullName evidence="2">Platelet-derived growth factor receptor-like protein</fullName>
    </recommendedName>
</protein>
<feature type="domain" description="Ig-like" evidence="5">
    <location>
        <begin position="66"/>
        <end position="153"/>
    </location>
</feature>
<feature type="region of interest" description="Disordered" evidence="3">
    <location>
        <begin position="40"/>
        <end position="59"/>
    </location>
</feature>
<dbReference type="GeneID" id="109957444"/>
<feature type="compositionally biased region" description="Polar residues" evidence="3">
    <location>
        <begin position="48"/>
        <end position="57"/>
    </location>
</feature>
<reference evidence="6" key="1">
    <citation type="submission" date="2025-08" db="UniProtKB">
        <authorList>
            <consortium name="Ensembl"/>
        </authorList>
    </citation>
    <scope>IDENTIFICATION</scope>
</reference>
<proteinExistence type="predicted"/>
<evidence type="ECO:0000256" key="1">
    <source>
        <dbReference type="ARBA" id="ARBA00011360"/>
    </source>
</evidence>
<dbReference type="Proteomes" id="UP000261600">
    <property type="component" value="Unplaced"/>
</dbReference>
<accession>A0A3Q3ILU4</accession>